<dbReference type="Proteomes" id="UP000477722">
    <property type="component" value="Unassembled WGS sequence"/>
</dbReference>
<protein>
    <submittedName>
        <fullName evidence="2">Uncharacterized protein</fullName>
    </submittedName>
</protein>
<dbReference type="EMBL" id="JAAKZZ010000063">
    <property type="protein sequence ID" value="NGO68534.1"/>
    <property type="molecule type" value="Genomic_DNA"/>
</dbReference>
<evidence type="ECO:0000313" key="3">
    <source>
        <dbReference type="Proteomes" id="UP000477722"/>
    </source>
</evidence>
<feature type="region of interest" description="Disordered" evidence="1">
    <location>
        <begin position="48"/>
        <end position="70"/>
    </location>
</feature>
<keyword evidence="3" id="KW-1185">Reference proteome</keyword>
<dbReference type="RefSeq" id="WP_165298235.1">
    <property type="nucleotide sequence ID" value="NZ_JAAKZZ010000063.1"/>
</dbReference>
<accession>A0A6G4WVH0</accession>
<sequence length="70" mass="7855">MPDAPKTQHRSVRISDDDWRDLLAAAQAQGSDRGTVIKELIAWYLHRPGATRPQRPAPTAWQSTDSTKET</sequence>
<dbReference type="AlphaFoldDB" id="A0A6G4WVH0"/>
<comment type="caution">
    <text evidence="2">The sequence shown here is derived from an EMBL/GenBank/DDBJ whole genome shotgun (WGS) entry which is preliminary data.</text>
</comment>
<gene>
    <name evidence="2" type="ORF">G5C65_09230</name>
</gene>
<proteinExistence type="predicted"/>
<organism evidence="2 3">
    <name type="scientific">Streptomyces boncukensis</name>
    <dbReference type="NCBI Taxonomy" id="2711219"/>
    <lineage>
        <taxon>Bacteria</taxon>
        <taxon>Bacillati</taxon>
        <taxon>Actinomycetota</taxon>
        <taxon>Actinomycetes</taxon>
        <taxon>Kitasatosporales</taxon>
        <taxon>Streptomycetaceae</taxon>
        <taxon>Streptomyces</taxon>
    </lineage>
</organism>
<reference evidence="2 3" key="1">
    <citation type="submission" date="2020-02" db="EMBL/GenBank/DDBJ databases">
        <title>Whole-genome analyses of novel actinobacteria.</title>
        <authorList>
            <person name="Sahin N."/>
            <person name="Tatar D."/>
        </authorList>
    </citation>
    <scope>NUCLEOTIDE SEQUENCE [LARGE SCALE GENOMIC DNA]</scope>
    <source>
        <strain evidence="2 3">SB3404</strain>
    </source>
</reference>
<evidence type="ECO:0000256" key="1">
    <source>
        <dbReference type="SAM" id="MobiDB-lite"/>
    </source>
</evidence>
<name>A0A6G4WVH0_9ACTN</name>
<feature type="compositionally biased region" description="Polar residues" evidence="1">
    <location>
        <begin position="60"/>
        <end position="70"/>
    </location>
</feature>
<evidence type="ECO:0000313" key="2">
    <source>
        <dbReference type="EMBL" id="NGO68534.1"/>
    </source>
</evidence>